<organism evidence="2 3">
    <name type="scientific">Coprobacter tertius</name>
    <dbReference type="NCBI Taxonomy" id="2944915"/>
    <lineage>
        <taxon>Bacteria</taxon>
        <taxon>Pseudomonadati</taxon>
        <taxon>Bacteroidota</taxon>
        <taxon>Bacteroidia</taxon>
        <taxon>Bacteroidales</taxon>
        <taxon>Barnesiellaceae</taxon>
        <taxon>Coprobacter</taxon>
    </lineage>
</organism>
<evidence type="ECO:0000313" key="2">
    <source>
        <dbReference type="EMBL" id="MCP9611208.1"/>
    </source>
</evidence>
<name>A0ABT1MEZ4_9BACT</name>
<reference evidence="2 3" key="1">
    <citation type="submission" date="2022-07" db="EMBL/GenBank/DDBJ databases">
        <title>Fecal culturing of patients with breast cancer.</title>
        <authorList>
            <person name="Teng N.M.Y."/>
            <person name="Kiu R."/>
            <person name="Evans R."/>
            <person name="Baker D.J."/>
            <person name="Zenner C."/>
            <person name="Robinson S.D."/>
            <person name="Hall L.J."/>
        </authorList>
    </citation>
    <scope>NUCLEOTIDE SEQUENCE [LARGE SCALE GENOMIC DNA]</scope>
    <source>
        <strain evidence="2 3">LH1063</strain>
    </source>
</reference>
<evidence type="ECO:0000256" key="1">
    <source>
        <dbReference type="SAM" id="Phobius"/>
    </source>
</evidence>
<accession>A0ABT1MEZ4</accession>
<keyword evidence="3" id="KW-1185">Reference proteome</keyword>
<gene>
    <name evidence="2" type="ORF">NMU02_03775</name>
</gene>
<dbReference type="EMBL" id="JANDHW010000003">
    <property type="protein sequence ID" value="MCP9611208.1"/>
    <property type="molecule type" value="Genomic_DNA"/>
</dbReference>
<evidence type="ECO:0008006" key="4">
    <source>
        <dbReference type="Google" id="ProtNLM"/>
    </source>
</evidence>
<dbReference type="RefSeq" id="WP_255025919.1">
    <property type="nucleotide sequence ID" value="NZ_JANDHW010000003.1"/>
</dbReference>
<comment type="caution">
    <text evidence="2">The sequence shown here is derived from an EMBL/GenBank/DDBJ whole genome shotgun (WGS) entry which is preliminary data.</text>
</comment>
<evidence type="ECO:0000313" key="3">
    <source>
        <dbReference type="Proteomes" id="UP001205603"/>
    </source>
</evidence>
<proteinExistence type="predicted"/>
<keyword evidence="1" id="KW-0812">Transmembrane</keyword>
<protein>
    <recommendedName>
        <fullName evidence="4">DUF4468 domain-containing protein</fullName>
    </recommendedName>
</protein>
<sequence>MGQQTSEIRYSLYSSIVLLFLCVIVSTINAQRFTPSPAVYLKGKYVGRLYDVVTVDNAEEKLYMVDTVGIFSRKIALNLPVFAMGIKQNDDCYYAPYWSVQAINEKQNTAVIELASSITGDVYRLEIKRKKSRLYVTEAIMFWMNSTYNYFLSKDDVISLNAVQICRKKWNKPIKGVIVFDDYFKETNDFESYYCPRKYPLEVCLQMMRQGHIFNPRDFEEE</sequence>
<feature type="transmembrane region" description="Helical" evidence="1">
    <location>
        <begin position="12"/>
        <end position="30"/>
    </location>
</feature>
<keyword evidence="1" id="KW-0472">Membrane</keyword>
<dbReference type="Proteomes" id="UP001205603">
    <property type="component" value="Unassembled WGS sequence"/>
</dbReference>
<keyword evidence="1" id="KW-1133">Transmembrane helix</keyword>